<reference evidence="10 11" key="2">
    <citation type="journal article" date="2012" name="Open Biol.">
        <title>Characteristics of nucleosomes and linker DNA regions on the genome of the basidiomycete Mixia osmundae revealed by mono- and dinucleosome mapping.</title>
        <authorList>
            <person name="Nishida H."/>
            <person name="Kondo S."/>
            <person name="Matsumoto T."/>
            <person name="Suzuki Y."/>
            <person name="Yoshikawa H."/>
            <person name="Taylor T.D."/>
            <person name="Sugiyama J."/>
        </authorList>
    </citation>
    <scope>NUCLEOTIDE SEQUENCE [LARGE SCALE GENOMIC DNA]</scope>
    <source>
        <strain evidence="11">CBS 9802 / IAM 14324 / JCM 22182 / KY 12970</strain>
    </source>
</reference>
<dbReference type="PRINTS" id="PR00395">
    <property type="entry name" value="RIBOSOMALS2"/>
</dbReference>
<dbReference type="GO" id="GO:0003735">
    <property type="term" value="F:structural constituent of ribosome"/>
    <property type="evidence" value="ECO:0007669"/>
    <property type="project" value="UniProtKB-UniRule"/>
</dbReference>
<dbReference type="Gene3D" id="3.40.50.10490">
    <property type="entry name" value="Glucose-6-phosphate isomerase like protein, domain 1"/>
    <property type="match status" value="1"/>
</dbReference>
<evidence type="ECO:0000256" key="8">
    <source>
        <dbReference type="RuleBase" id="RU003631"/>
    </source>
</evidence>
<dbReference type="GO" id="GO:0022627">
    <property type="term" value="C:cytosolic small ribosomal subunit"/>
    <property type="evidence" value="ECO:0007669"/>
    <property type="project" value="UniProtKB-UniRule"/>
</dbReference>
<keyword evidence="11" id="KW-1185">Reference proteome</keyword>
<evidence type="ECO:0000256" key="1">
    <source>
        <dbReference type="ARBA" id="ARBA00004496"/>
    </source>
</evidence>
<evidence type="ECO:0000313" key="11">
    <source>
        <dbReference type="Proteomes" id="UP000009131"/>
    </source>
</evidence>
<dbReference type="Pfam" id="PF00318">
    <property type="entry name" value="Ribosomal_S2"/>
    <property type="match status" value="2"/>
</dbReference>
<gene>
    <name evidence="10" type="primary">Mo03735</name>
    <name evidence="7" type="synonym">RPS0</name>
    <name evidence="10" type="ORF">E5Q_03735</name>
</gene>
<evidence type="ECO:0000256" key="4">
    <source>
        <dbReference type="ARBA" id="ARBA00022980"/>
    </source>
</evidence>
<comment type="caution">
    <text evidence="10">The sequence shown here is derived from an EMBL/GenBank/DDBJ whole genome shotgun (WGS) entry which is preliminary data.</text>
</comment>
<comment type="subcellular location">
    <subcellularLocation>
        <location evidence="1 7">Cytoplasm</location>
    </subcellularLocation>
</comment>
<dbReference type="InterPro" id="IPR001865">
    <property type="entry name" value="Ribosomal_uS2"/>
</dbReference>
<accession>G7E2K1</accession>
<dbReference type="Proteomes" id="UP000009131">
    <property type="component" value="Unassembled WGS sequence"/>
</dbReference>
<evidence type="ECO:0000256" key="9">
    <source>
        <dbReference type="SAM" id="MobiDB-lite"/>
    </source>
</evidence>
<dbReference type="InterPro" id="IPR018130">
    <property type="entry name" value="Ribosomal_uS2_CS"/>
</dbReference>
<organism evidence="10 11">
    <name type="scientific">Mixia osmundae (strain CBS 9802 / IAM 14324 / JCM 22182 / KY 12970)</name>
    <dbReference type="NCBI Taxonomy" id="764103"/>
    <lineage>
        <taxon>Eukaryota</taxon>
        <taxon>Fungi</taxon>
        <taxon>Dikarya</taxon>
        <taxon>Basidiomycota</taxon>
        <taxon>Pucciniomycotina</taxon>
        <taxon>Mixiomycetes</taxon>
        <taxon>Mixiales</taxon>
        <taxon>Mixiaceae</taxon>
        <taxon>Mixia</taxon>
    </lineage>
</organism>
<dbReference type="PANTHER" id="PTHR11489">
    <property type="entry name" value="40S RIBOSOMAL PROTEIN SA"/>
    <property type="match status" value="1"/>
</dbReference>
<evidence type="ECO:0000313" key="10">
    <source>
        <dbReference type="EMBL" id="GAA97061.1"/>
    </source>
</evidence>
<name>G7E2K1_MIXOS</name>
<comment type="subunit">
    <text evidence="7">Component of the small ribosomal subunit. Mature ribosomes consist of a small (40S) and a large (60S) subunit. The 40S subunit contains about 33 different proteins and 1 molecule of RNA (18S). The 60S subunit contains about 49 different proteins and 3 molecules of RNA (25S, 5.8S and 5S). Interacts with RPS21.</text>
</comment>
<dbReference type="InterPro" id="IPR027498">
    <property type="entry name" value="Ribosomal_uS2_euk"/>
</dbReference>
<dbReference type="HOGENOM" id="CLU_058171_0_1_1"/>
<comment type="similarity">
    <text evidence="2 7 8">Belongs to the universal ribosomal protein uS2 family.</text>
</comment>
<dbReference type="SUPFAM" id="SSF52313">
    <property type="entry name" value="Ribosomal protein S2"/>
    <property type="match status" value="1"/>
</dbReference>
<sequence>MAQTKFPAALQLTEADTQLMLAASTHIGARNCDTQMKPYVWKRRSDGIHIINIGITWQKLVLAARIIAAVENPQDVVVISSRPYGHRAVLKYGAATGAQAIAGRFTPGNFTNYITRSFKEPRLIVVNDSRTDGQAVRESSYSNIPVIALCDTDASLKFVDVAIPGNNKSKHSIGLLWWLLAREVLRIRGTIPRQEQWATVSLLVISSRTWLIKPVDRCPTCSSSVIPKTSSVKLSKKQATRSTRRVQLHQQQSSLTGKYPATPVLLPPPPLVSAVTSTLASTGPQMPLLLTGLHQKLNKAPDSSVSHPARPLKTLLSGRYSGE</sequence>
<proteinExistence type="inferred from homology"/>
<dbReference type="STRING" id="764103.G7E2K1"/>
<comment type="function">
    <text evidence="7">Required for the assembly and/or stability of the 40S ribosomal subunit. Required for the processing of the 20S rRNA-precursor to mature 18S rRNA in a late step of the maturation of 40S ribosomal subunits.</text>
</comment>
<dbReference type="InterPro" id="IPR005707">
    <property type="entry name" value="Ribosomal_uS2_euk/arc"/>
</dbReference>
<dbReference type="InterPro" id="IPR023591">
    <property type="entry name" value="Ribosomal_uS2_flav_dom_sf"/>
</dbReference>
<reference evidence="10 11" key="1">
    <citation type="journal article" date="2011" name="J. Gen. Appl. Microbiol.">
        <title>Draft genome sequencing of the enigmatic basidiomycete Mixia osmundae.</title>
        <authorList>
            <person name="Nishida H."/>
            <person name="Nagatsuka Y."/>
            <person name="Sugiyama J."/>
        </authorList>
    </citation>
    <scope>NUCLEOTIDE SEQUENCE [LARGE SCALE GENOMIC DNA]</scope>
    <source>
        <strain evidence="11">CBS 9802 / IAM 14324 / JCM 22182 / KY 12970</strain>
    </source>
</reference>
<dbReference type="GO" id="GO:0000028">
    <property type="term" value="P:ribosomal small subunit assembly"/>
    <property type="evidence" value="ECO:0007669"/>
    <property type="project" value="UniProtKB-UniRule"/>
</dbReference>
<dbReference type="eggNOG" id="KOG0830">
    <property type="taxonomic scope" value="Eukaryota"/>
</dbReference>
<evidence type="ECO:0000256" key="3">
    <source>
        <dbReference type="ARBA" id="ARBA00022490"/>
    </source>
</evidence>
<dbReference type="FunCoup" id="G7E2K1">
    <property type="interactions" value="307"/>
</dbReference>
<dbReference type="AlphaFoldDB" id="G7E2K1"/>
<keyword evidence="4 7" id="KW-0689">Ribosomal protein</keyword>
<evidence type="ECO:0000256" key="7">
    <source>
        <dbReference type="HAMAP-Rule" id="MF_03015"/>
    </source>
</evidence>
<dbReference type="CDD" id="cd01425">
    <property type="entry name" value="RPS2"/>
    <property type="match status" value="1"/>
</dbReference>
<dbReference type="NCBIfam" id="TIGR01012">
    <property type="entry name" value="uS2_euk_arch"/>
    <property type="match status" value="1"/>
</dbReference>
<evidence type="ECO:0000256" key="6">
    <source>
        <dbReference type="ARBA" id="ARBA00035256"/>
    </source>
</evidence>
<evidence type="ECO:0000256" key="2">
    <source>
        <dbReference type="ARBA" id="ARBA00006242"/>
    </source>
</evidence>
<dbReference type="PROSITE" id="PS00963">
    <property type="entry name" value="RIBOSOMAL_S2_2"/>
    <property type="match status" value="1"/>
</dbReference>
<feature type="region of interest" description="Disordered" evidence="9">
    <location>
        <begin position="299"/>
        <end position="323"/>
    </location>
</feature>
<dbReference type="HAMAP" id="MF_03015">
    <property type="entry name" value="Ribosomal_S2_euk"/>
    <property type="match status" value="1"/>
</dbReference>
<dbReference type="OrthoDB" id="414863at2759"/>
<keyword evidence="5 7" id="KW-0687">Ribonucleoprotein</keyword>
<protein>
    <recommendedName>
        <fullName evidence="6 7">Small ribosomal subunit protein uS2</fullName>
    </recommendedName>
</protein>
<dbReference type="InParanoid" id="G7E2K1"/>
<dbReference type="GO" id="GO:0006412">
    <property type="term" value="P:translation"/>
    <property type="evidence" value="ECO:0007669"/>
    <property type="project" value="UniProtKB-UniRule"/>
</dbReference>
<evidence type="ECO:0000256" key="5">
    <source>
        <dbReference type="ARBA" id="ARBA00023274"/>
    </source>
</evidence>
<keyword evidence="3 7" id="KW-0963">Cytoplasm</keyword>
<dbReference type="FunFam" id="3.40.50.10490:FF:000030">
    <property type="entry name" value="30S ribosomal protein S2"/>
    <property type="match status" value="1"/>
</dbReference>
<dbReference type="EMBL" id="BABT02000110">
    <property type="protein sequence ID" value="GAA97061.1"/>
    <property type="molecule type" value="Genomic_DNA"/>
</dbReference>